<sequence>MSSSSFMQVFGAATARLFALSGLVFFASGAVADPIDVSDTVAAAGVQVTASTIVVRRLSDNQMWVSNADRSNQRYSPASTSKIPHTLIALQTGVAQPDTVFEWDGKRRTFDGWNRDHSLSSAFPNSVVWVYQEIARRVGLAGMTEWLGRFDYGNAEAGTEATLTTYWLDDTLQISAVEQTDFLKRLSRRDLSLSDETYSAADTIMQSDAGDGWTMYSKTGWRFRRDGMDIGWYVGWLRCSAETYLFAFNLDMPDRSYVDLRRSTSYAVLEAMGAFDCP</sequence>
<dbReference type="AlphaFoldDB" id="A0A1P8MQX1"/>
<dbReference type="InterPro" id="IPR012338">
    <property type="entry name" value="Beta-lactam/transpept-like"/>
</dbReference>
<dbReference type="Pfam" id="PF00905">
    <property type="entry name" value="Transpeptidase"/>
    <property type="match status" value="1"/>
</dbReference>
<gene>
    <name evidence="3" type="ORF">BWR18_00695</name>
</gene>
<feature type="chain" id="PRO_5012162101" description="Penicillin-binding protein transpeptidase domain-containing protein" evidence="1">
    <location>
        <begin position="33"/>
        <end position="278"/>
    </location>
</feature>
<dbReference type="Gene3D" id="3.40.710.10">
    <property type="entry name" value="DD-peptidase/beta-lactamase superfamily"/>
    <property type="match status" value="1"/>
</dbReference>
<dbReference type="RefSeq" id="WP_076626220.1">
    <property type="nucleotide sequence ID" value="NZ_CP019312.1"/>
</dbReference>
<dbReference type="Proteomes" id="UP000186336">
    <property type="component" value="Chromosome"/>
</dbReference>
<name>A0A1P8MQX1_9RHOB</name>
<evidence type="ECO:0000313" key="4">
    <source>
        <dbReference type="Proteomes" id="UP000186336"/>
    </source>
</evidence>
<accession>A0A1P8MQX1</accession>
<feature type="signal peptide" evidence="1">
    <location>
        <begin position="1"/>
        <end position="32"/>
    </location>
</feature>
<evidence type="ECO:0000259" key="2">
    <source>
        <dbReference type="Pfam" id="PF00905"/>
    </source>
</evidence>
<dbReference type="OrthoDB" id="9762883at2"/>
<dbReference type="STRING" id="299262.BWR18_00695"/>
<dbReference type="GO" id="GO:0008658">
    <property type="term" value="F:penicillin binding"/>
    <property type="evidence" value="ECO:0007669"/>
    <property type="project" value="InterPro"/>
</dbReference>
<dbReference type="InterPro" id="IPR001460">
    <property type="entry name" value="PCN-bd_Tpept"/>
</dbReference>
<organism evidence="3 4">
    <name type="scientific">Tateyamaria omphalii</name>
    <dbReference type="NCBI Taxonomy" id="299262"/>
    <lineage>
        <taxon>Bacteria</taxon>
        <taxon>Pseudomonadati</taxon>
        <taxon>Pseudomonadota</taxon>
        <taxon>Alphaproteobacteria</taxon>
        <taxon>Rhodobacterales</taxon>
        <taxon>Roseobacteraceae</taxon>
        <taxon>Tateyamaria</taxon>
    </lineage>
</organism>
<evidence type="ECO:0000313" key="3">
    <source>
        <dbReference type="EMBL" id="APX10379.1"/>
    </source>
</evidence>
<dbReference type="KEGG" id="tom:BWR18_00695"/>
<keyword evidence="4" id="KW-1185">Reference proteome</keyword>
<protein>
    <recommendedName>
        <fullName evidence="2">Penicillin-binding protein transpeptidase domain-containing protein</fullName>
    </recommendedName>
</protein>
<dbReference type="EMBL" id="CP019312">
    <property type="protein sequence ID" value="APX10379.1"/>
    <property type="molecule type" value="Genomic_DNA"/>
</dbReference>
<evidence type="ECO:0000256" key="1">
    <source>
        <dbReference type="SAM" id="SignalP"/>
    </source>
</evidence>
<dbReference type="SUPFAM" id="SSF56601">
    <property type="entry name" value="beta-lactamase/transpeptidase-like"/>
    <property type="match status" value="1"/>
</dbReference>
<keyword evidence="1" id="KW-0732">Signal</keyword>
<feature type="domain" description="Penicillin-binding protein transpeptidase" evidence="2">
    <location>
        <begin position="69"/>
        <end position="257"/>
    </location>
</feature>
<reference evidence="3 4" key="1">
    <citation type="submission" date="2017-01" db="EMBL/GenBank/DDBJ databases">
        <title>Complete genome of Tateyamaria omphalii DOK1-4 isolated from seawater in Dokdo.</title>
        <authorList>
            <person name="Kim J.H."/>
            <person name="Chi W.-J."/>
        </authorList>
    </citation>
    <scope>NUCLEOTIDE SEQUENCE [LARGE SCALE GENOMIC DNA]</scope>
    <source>
        <strain evidence="3 4">DOK1-4</strain>
    </source>
</reference>
<proteinExistence type="predicted"/>